<dbReference type="PANTHER" id="PTHR42879">
    <property type="entry name" value="3-OXOACYL-(ACYL-CARRIER-PROTEIN) REDUCTASE"/>
    <property type="match status" value="1"/>
</dbReference>
<reference evidence="2 3" key="1">
    <citation type="journal article" date="2021" name="Int. J. Syst. Evol. Microbiol.">
        <title>Steroidobacter gossypii sp. nov., isolated from soil of cotton cropping field.</title>
        <authorList>
            <person name="Huang R."/>
            <person name="Yang S."/>
            <person name="Zhen C."/>
            <person name="Liu W."/>
        </authorList>
    </citation>
    <scope>NUCLEOTIDE SEQUENCE [LARGE SCALE GENOMIC DNA]</scope>
    <source>
        <strain evidence="2 3">S1-65</strain>
    </source>
</reference>
<sequence>MTRLRGKTALVTNASRAPGKAAAIALADAGARVLIHDLHSTANVARIVEAIVSAGGIARAAVADVATADGANQLARVVRAVIGDRLDILVVDADAVESGAALPLIELLLPILNSGSSAIVLELQS</sequence>
<evidence type="ECO:0000313" key="2">
    <source>
        <dbReference type="EMBL" id="MBM0106626.1"/>
    </source>
</evidence>
<name>A0ABS1X087_9GAMM</name>
<dbReference type="InterPro" id="IPR050259">
    <property type="entry name" value="SDR"/>
</dbReference>
<gene>
    <name evidence="2" type="ORF">JM946_17995</name>
</gene>
<dbReference type="Pfam" id="PF00106">
    <property type="entry name" value="adh_short"/>
    <property type="match status" value="1"/>
</dbReference>
<proteinExistence type="inferred from homology"/>
<dbReference type="SUPFAM" id="SSF51735">
    <property type="entry name" value="NAD(P)-binding Rossmann-fold domains"/>
    <property type="match status" value="1"/>
</dbReference>
<organism evidence="2 3">
    <name type="scientific">Steroidobacter gossypii</name>
    <dbReference type="NCBI Taxonomy" id="2805490"/>
    <lineage>
        <taxon>Bacteria</taxon>
        <taxon>Pseudomonadati</taxon>
        <taxon>Pseudomonadota</taxon>
        <taxon>Gammaproteobacteria</taxon>
        <taxon>Steroidobacterales</taxon>
        <taxon>Steroidobacteraceae</taxon>
        <taxon>Steroidobacter</taxon>
    </lineage>
</organism>
<dbReference type="PANTHER" id="PTHR42879:SF2">
    <property type="entry name" value="3-OXOACYL-[ACYL-CARRIER-PROTEIN] REDUCTASE FABG"/>
    <property type="match status" value="1"/>
</dbReference>
<dbReference type="Gene3D" id="3.40.50.720">
    <property type="entry name" value="NAD(P)-binding Rossmann-like Domain"/>
    <property type="match status" value="1"/>
</dbReference>
<comment type="similarity">
    <text evidence="1">Belongs to the short-chain dehydrogenases/reductases (SDR) family.</text>
</comment>
<evidence type="ECO:0000313" key="3">
    <source>
        <dbReference type="Proteomes" id="UP000661077"/>
    </source>
</evidence>
<dbReference type="InterPro" id="IPR002347">
    <property type="entry name" value="SDR_fam"/>
</dbReference>
<keyword evidence="3" id="KW-1185">Reference proteome</keyword>
<dbReference type="Proteomes" id="UP000661077">
    <property type="component" value="Unassembled WGS sequence"/>
</dbReference>
<comment type="caution">
    <text evidence="2">The sequence shown here is derived from an EMBL/GenBank/DDBJ whole genome shotgun (WGS) entry which is preliminary data.</text>
</comment>
<evidence type="ECO:0000256" key="1">
    <source>
        <dbReference type="ARBA" id="ARBA00006484"/>
    </source>
</evidence>
<dbReference type="RefSeq" id="WP_203168742.1">
    <property type="nucleotide sequence ID" value="NZ_JAEVLS010000004.1"/>
</dbReference>
<accession>A0ABS1X087</accession>
<dbReference type="InterPro" id="IPR036291">
    <property type="entry name" value="NAD(P)-bd_dom_sf"/>
</dbReference>
<protein>
    <submittedName>
        <fullName evidence="2">SDR family NAD(P)-dependent oxidoreductase</fullName>
    </submittedName>
</protein>
<dbReference type="EMBL" id="JAEVLS010000004">
    <property type="protein sequence ID" value="MBM0106626.1"/>
    <property type="molecule type" value="Genomic_DNA"/>
</dbReference>